<dbReference type="AlphaFoldDB" id="A0A6J4P1W1"/>
<organism evidence="2">
    <name type="scientific">uncultured Pyrinomonadaceae bacterium</name>
    <dbReference type="NCBI Taxonomy" id="2283094"/>
    <lineage>
        <taxon>Bacteria</taxon>
        <taxon>Pseudomonadati</taxon>
        <taxon>Acidobacteriota</taxon>
        <taxon>Blastocatellia</taxon>
        <taxon>Blastocatellales</taxon>
        <taxon>Pyrinomonadaceae</taxon>
        <taxon>environmental samples</taxon>
    </lineage>
</organism>
<accession>A0A6J4P1W1</accession>
<dbReference type="EMBL" id="CADCUR010000154">
    <property type="protein sequence ID" value="CAA9404027.1"/>
    <property type="molecule type" value="Genomic_DNA"/>
</dbReference>
<evidence type="ECO:0000256" key="1">
    <source>
        <dbReference type="SAM" id="Phobius"/>
    </source>
</evidence>
<keyword evidence="1" id="KW-0812">Transmembrane</keyword>
<sequence>MAIKFSDDSISRFFIFYFFSQNVNFQDLFKTETIIFLLIALNFVIELFVKSNTNI</sequence>
<evidence type="ECO:0000313" key="2">
    <source>
        <dbReference type="EMBL" id="CAA9404027.1"/>
    </source>
</evidence>
<feature type="transmembrane region" description="Helical" evidence="1">
    <location>
        <begin position="33"/>
        <end position="49"/>
    </location>
</feature>
<proteinExistence type="predicted"/>
<keyword evidence="1" id="KW-0472">Membrane</keyword>
<keyword evidence="1" id="KW-1133">Transmembrane helix</keyword>
<gene>
    <name evidence="2" type="ORF">AVDCRST_MAG74-1829</name>
</gene>
<protein>
    <submittedName>
        <fullName evidence="2">Uncharacterized protein</fullName>
    </submittedName>
</protein>
<reference evidence="2" key="1">
    <citation type="submission" date="2020-02" db="EMBL/GenBank/DDBJ databases">
        <authorList>
            <person name="Meier V. D."/>
        </authorList>
    </citation>
    <scope>NUCLEOTIDE SEQUENCE</scope>
    <source>
        <strain evidence="2">AVDCRST_MAG74</strain>
    </source>
</reference>
<name>A0A6J4P1W1_9BACT</name>